<evidence type="ECO:0008006" key="4">
    <source>
        <dbReference type="Google" id="ProtNLM"/>
    </source>
</evidence>
<reference evidence="2" key="1">
    <citation type="submission" date="2022-06" db="EMBL/GenBank/DDBJ databases">
        <title>Genome Sequence of Candolleomyces eurysporus.</title>
        <authorList>
            <person name="Buettner E."/>
        </authorList>
    </citation>
    <scope>NUCLEOTIDE SEQUENCE</scope>
    <source>
        <strain evidence="2">VTCC 930004</strain>
    </source>
</reference>
<gene>
    <name evidence="2" type="ORF">H1R20_g14403</name>
</gene>
<dbReference type="AlphaFoldDB" id="A0A9W8ITI0"/>
<protein>
    <recommendedName>
        <fullName evidence="4">LITAF domain-containing protein</fullName>
    </recommendedName>
</protein>
<comment type="caution">
    <text evidence="2">The sequence shown here is derived from an EMBL/GenBank/DDBJ whole genome shotgun (WGS) entry which is preliminary data.</text>
</comment>
<feature type="compositionally biased region" description="Polar residues" evidence="1">
    <location>
        <begin position="1"/>
        <end position="22"/>
    </location>
</feature>
<dbReference type="Proteomes" id="UP001140091">
    <property type="component" value="Unassembled WGS sequence"/>
</dbReference>
<organism evidence="2 3">
    <name type="scientific">Candolleomyces eurysporus</name>
    <dbReference type="NCBI Taxonomy" id="2828524"/>
    <lineage>
        <taxon>Eukaryota</taxon>
        <taxon>Fungi</taxon>
        <taxon>Dikarya</taxon>
        <taxon>Basidiomycota</taxon>
        <taxon>Agaricomycotina</taxon>
        <taxon>Agaricomycetes</taxon>
        <taxon>Agaricomycetidae</taxon>
        <taxon>Agaricales</taxon>
        <taxon>Agaricineae</taxon>
        <taxon>Psathyrellaceae</taxon>
        <taxon>Candolleomyces</taxon>
    </lineage>
</organism>
<evidence type="ECO:0000256" key="1">
    <source>
        <dbReference type="SAM" id="MobiDB-lite"/>
    </source>
</evidence>
<sequence length="160" mass="16627">MGQEQGSSDRSGQELVSFTSQPAKEGGALAAPQNPFKIESLAPPAYSPASGSSSAGNPGVEKKTSCTAETHPLPEQQQYAPTPAPYVLAYQVPAPPPASHPPNHQHGQVIPQGAVMVTTVIHAVPVPLTLIGPTPAAVECPMCKERMVTSITYKVGHTTQ</sequence>
<proteinExistence type="predicted"/>
<feature type="non-terminal residue" evidence="2">
    <location>
        <position position="1"/>
    </location>
</feature>
<dbReference type="OrthoDB" id="5599753at2759"/>
<accession>A0A9W8ITI0</accession>
<feature type="compositionally biased region" description="Low complexity" evidence="1">
    <location>
        <begin position="40"/>
        <end position="59"/>
    </location>
</feature>
<evidence type="ECO:0000313" key="3">
    <source>
        <dbReference type="Proteomes" id="UP001140091"/>
    </source>
</evidence>
<name>A0A9W8ITI0_9AGAR</name>
<evidence type="ECO:0000313" key="2">
    <source>
        <dbReference type="EMBL" id="KAJ2922711.1"/>
    </source>
</evidence>
<keyword evidence="3" id="KW-1185">Reference proteome</keyword>
<dbReference type="EMBL" id="JANBPK010001478">
    <property type="protein sequence ID" value="KAJ2922711.1"/>
    <property type="molecule type" value="Genomic_DNA"/>
</dbReference>
<feature type="region of interest" description="Disordered" evidence="1">
    <location>
        <begin position="1"/>
        <end position="79"/>
    </location>
</feature>